<comment type="caution">
    <text evidence="1">The sequence shown here is derived from an EMBL/GenBank/DDBJ whole genome shotgun (WGS) entry which is preliminary data.</text>
</comment>
<reference evidence="1" key="1">
    <citation type="submission" date="2019-08" db="EMBL/GenBank/DDBJ databases">
        <authorList>
            <person name="Kucharzyk K."/>
            <person name="Murdoch R.W."/>
            <person name="Higgins S."/>
            <person name="Loffler F."/>
        </authorList>
    </citation>
    <scope>NUCLEOTIDE SEQUENCE</scope>
</reference>
<sequence length="159" mass="18079">MNGFVFADINIVRVVVDRQIASVRNVRKILILAGCNYVDLAVLCGFFRRFLRPGAGDDIVRNAVLHEIHRNHGKLQRCSALNEEHFVIVRNVHQFAKIRFRFVYDGLVNLGTVRHFHDAHTAAMIVQHLSGDFLQHLNGHRCGTCRKIVDSIVLHTTCS</sequence>
<proteinExistence type="predicted"/>
<organism evidence="1">
    <name type="scientific">bioreactor metagenome</name>
    <dbReference type="NCBI Taxonomy" id="1076179"/>
    <lineage>
        <taxon>unclassified sequences</taxon>
        <taxon>metagenomes</taxon>
        <taxon>ecological metagenomes</taxon>
    </lineage>
</organism>
<accession>A0A644XZN7</accession>
<dbReference type="EMBL" id="VSSQ01003576">
    <property type="protein sequence ID" value="MPM21367.1"/>
    <property type="molecule type" value="Genomic_DNA"/>
</dbReference>
<protein>
    <submittedName>
        <fullName evidence="1">Uncharacterized protein</fullName>
    </submittedName>
</protein>
<gene>
    <name evidence="1" type="ORF">SDC9_67811</name>
</gene>
<evidence type="ECO:0000313" key="1">
    <source>
        <dbReference type="EMBL" id="MPM21367.1"/>
    </source>
</evidence>
<name>A0A644XZN7_9ZZZZ</name>
<dbReference type="AlphaFoldDB" id="A0A644XZN7"/>